<accession>A0AAU8EUE5</accession>
<reference evidence="2" key="1">
    <citation type="submission" date="2024-06" db="EMBL/GenBank/DDBJ databases">
        <title>Biodegradation of dimethachlon by Arthrobacter sp. K5: mechanistic insights and ecological implications.</title>
        <authorList>
            <person name="Hu S."/>
            <person name="Lu P."/>
        </authorList>
    </citation>
    <scope>NUCLEOTIDE SEQUENCE</scope>
    <source>
        <strain evidence="2">K5</strain>
    </source>
</reference>
<protein>
    <recommendedName>
        <fullName evidence="3">Lipoprotein</fullName>
    </recommendedName>
</protein>
<evidence type="ECO:0000313" key="2">
    <source>
        <dbReference type="EMBL" id="XCH13262.1"/>
    </source>
</evidence>
<organism evidence="2">
    <name type="scientific">Arthrobacter sp. K5</name>
    <dbReference type="NCBI Taxonomy" id="2839623"/>
    <lineage>
        <taxon>Bacteria</taxon>
        <taxon>Bacillati</taxon>
        <taxon>Actinomycetota</taxon>
        <taxon>Actinomycetes</taxon>
        <taxon>Micrococcales</taxon>
        <taxon>Micrococcaceae</taxon>
        <taxon>Arthrobacter</taxon>
    </lineage>
</organism>
<proteinExistence type="predicted"/>
<sequence length="186" mass="20391">MPRVRTASAHRFTARAQRRLWLRAPAAVVALFFVLVAAVLGGCEYSYDDGRGELPAAPVITDPVLPRDPLENVPVSGEELTEWAKDVLPDAEGQVFHTSYGSVSRGRSKTESTKQLPSGTYSLTLVCRSERRVSFTVRDAESALVDLSLRCGTSRVNVVHVSEDSVLRVTVEARSAANFAYRISRI</sequence>
<keyword evidence="1" id="KW-1133">Transmembrane helix</keyword>
<dbReference type="EMBL" id="CP159279">
    <property type="protein sequence ID" value="XCH13262.1"/>
    <property type="molecule type" value="Genomic_DNA"/>
</dbReference>
<feature type="transmembrane region" description="Helical" evidence="1">
    <location>
        <begin position="20"/>
        <end position="41"/>
    </location>
</feature>
<keyword evidence="1" id="KW-0812">Transmembrane</keyword>
<name>A0AAU8EUE5_9MICC</name>
<keyword evidence="1" id="KW-0472">Membrane</keyword>
<dbReference type="AlphaFoldDB" id="A0AAU8EUE5"/>
<dbReference type="RefSeq" id="WP_353713088.1">
    <property type="nucleotide sequence ID" value="NZ_CP159279.1"/>
</dbReference>
<evidence type="ECO:0000256" key="1">
    <source>
        <dbReference type="SAM" id="Phobius"/>
    </source>
</evidence>
<evidence type="ECO:0008006" key="3">
    <source>
        <dbReference type="Google" id="ProtNLM"/>
    </source>
</evidence>
<gene>
    <name evidence="2" type="ORF">ABRP34_09880</name>
</gene>